<dbReference type="GO" id="GO:0016705">
    <property type="term" value="F:oxidoreductase activity, acting on paired donors, with incorporation or reduction of molecular oxygen"/>
    <property type="evidence" value="ECO:0007669"/>
    <property type="project" value="InterPro"/>
</dbReference>
<dbReference type="GO" id="GO:0020037">
    <property type="term" value="F:heme binding"/>
    <property type="evidence" value="ECO:0007669"/>
    <property type="project" value="InterPro"/>
</dbReference>
<dbReference type="Pfam" id="PF00067">
    <property type="entry name" value="p450"/>
    <property type="match status" value="1"/>
</dbReference>
<gene>
    <name evidence="1" type="ORF">QCA50_005215</name>
</gene>
<name>A0AAW0GPI4_9APHY</name>
<dbReference type="EMBL" id="JASBNA010000005">
    <property type="protein sequence ID" value="KAK7691812.1"/>
    <property type="molecule type" value="Genomic_DNA"/>
</dbReference>
<dbReference type="AlphaFoldDB" id="A0AAW0GPI4"/>
<dbReference type="GO" id="GO:0004497">
    <property type="term" value="F:monooxygenase activity"/>
    <property type="evidence" value="ECO:0007669"/>
    <property type="project" value="InterPro"/>
</dbReference>
<keyword evidence="2" id="KW-1185">Reference proteome</keyword>
<evidence type="ECO:0000313" key="2">
    <source>
        <dbReference type="Proteomes" id="UP001385951"/>
    </source>
</evidence>
<accession>A0AAW0GPI4</accession>
<evidence type="ECO:0000313" key="1">
    <source>
        <dbReference type="EMBL" id="KAK7691812.1"/>
    </source>
</evidence>
<dbReference type="InterPro" id="IPR036396">
    <property type="entry name" value="Cyt_P450_sf"/>
</dbReference>
<dbReference type="InterPro" id="IPR001128">
    <property type="entry name" value="Cyt_P450"/>
</dbReference>
<comment type="caution">
    <text evidence="1">The sequence shown here is derived from an EMBL/GenBank/DDBJ whole genome shotgun (WGS) entry which is preliminary data.</text>
</comment>
<dbReference type="Gene3D" id="1.10.630.10">
    <property type="entry name" value="Cytochrome P450"/>
    <property type="match status" value="1"/>
</dbReference>
<dbReference type="Proteomes" id="UP001385951">
    <property type="component" value="Unassembled WGS sequence"/>
</dbReference>
<proteinExistence type="predicted"/>
<protein>
    <submittedName>
        <fullName evidence="1">Uncharacterized protein</fullName>
    </submittedName>
</protein>
<sequence>MYFVDEKINIEDIGFPSKGSIISANVWTMLRNLEDYPDPEEFKPEQFIKDGKLDPNVRDPLTLVFDFGRRSDLCLTTRNDDEALANLIVGSVLVAISAADRCP</sequence>
<dbReference type="GO" id="GO:0005506">
    <property type="term" value="F:iron ion binding"/>
    <property type="evidence" value="ECO:0007669"/>
    <property type="project" value="InterPro"/>
</dbReference>
<organism evidence="1 2">
    <name type="scientific">Cerrena zonata</name>
    <dbReference type="NCBI Taxonomy" id="2478898"/>
    <lineage>
        <taxon>Eukaryota</taxon>
        <taxon>Fungi</taxon>
        <taxon>Dikarya</taxon>
        <taxon>Basidiomycota</taxon>
        <taxon>Agaricomycotina</taxon>
        <taxon>Agaricomycetes</taxon>
        <taxon>Polyporales</taxon>
        <taxon>Cerrenaceae</taxon>
        <taxon>Cerrena</taxon>
    </lineage>
</organism>
<dbReference type="SUPFAM" id="SSF48264">
    <property type="entry name" value="Cytochrome P450"/>
    <property type="match status" value="1"/>
</dbReference>
<reference evidence="1 2" key="1">
    <citation type="submission" date="2022-09" db="EMBL/GenBank/DDBJ databases">
        <authorList>
            <person name="Palmer J.M."/>
        </authorList>
    </citation>
    <scope>NUCLEOTIDE SEQUENCE [LARGE SCALE GENOMIC DNA]</scope>
    <source>
        <strain evidence="1 2">DSM 7382</strain>
    </source>
</reference>